<proteinExistence type="predicted"/>
<protein>
    <submittedName>
        <fullName evidence="1">Uncharacterized protein</fullName>
    </submittedName>
</protein>
<dbReference type="AlphaFoldDB" id="A0A9W9AHG0"/>
<reference evidence="1" key="1">
    <citation type="submission" date="2022-08" db="EMBL/GenBank/DDBJ databases">
        <authorList>
            <consortium name="DOE Joint Genome Institute"/>
            <person name="Min B."/>
            <person name="Riley R."/>
            <person name="Sierra-Patev S."/>
            <person name="Naranjo-Ortiz M."/>
            <person name="Looney B."/>
            <person name="Konkel Z."/>
            <person name="Slot J.C."/>
            <person name="Sakamoto Y."/>
            <person name="Steenwyk J.L."/>
            <person name="Rokas A."/>
            <person name="Carro J."/>
            <person name="Camarero S."/>
            <person name="Ferreira P."/>
            <person name="Molpeceres G."/>
            <person name="Ruiz-Duenas F.J."/>
            <person name="Serrano A."/>
            <person name="Henrissat B."/>
            <person name="Drula E."/>
            <person name="Hughes K.W."/>
            <person name="Mata J.L."/>
            <person name="Ishikawa N.K."/>
            <person name="Vargas-Isla R."/>
            <person name="Ushijima S."/>
            <person name="Smith C.A."/>
            <person name="Ahrendt S."/>
            <person name="Andreopoulos W."/>
            <person name="He G."/>
            <person name="Labutti K."/>
            <person name="Lipzen A."/>
            <person name="Ng V."/>
            <person name="Sandor L."/>
            <person name="Barry K."/>
            <person name="Martinez A.T."/>
            <person name="Xiao Y."/>
            <person name="Gibbons J.G."/>
            <person name="Terashima K."/>
            <person name="Hibbett D.S."/>
            <person name="Grigoriev I.V."/>
        </authorList>
    </citation>
    <scope>NUCLEOTIDE SEQUENCE</scope>
    <source>
        <strain evidence="1">Sp2 HRB7682 ss15</strain>
    </source>
</reference>
<sequence>MFPWEDEENLAAADGMNHFTACVVLCQIPLDELLEISPEKRIARFAPHLGQDGQCFCTLSELYIVYTSN</sequence>
<evidence type="ECO:0000313" key="1">
    <source>
        <dbReference type="EMBL" id="KAJ4482905.1"/>
    </source>
</evidence>
<accession>A0A9W9AHG0</accession>
<comment type="caution">
    <text evidence="1">The sequence shown here is derived from an EMBL/GenBank/DDBJ whole genome shotgun (WGS) entry which is preliminary data.</text>
</comment>
<reference evidence="1" key="2">
    <citation type="journal article" date="2023" name="Proc. Natl. Acad. Sci. U.S.A.">
        <title>A global phylogenomic analysis of the shiitake genus Lentinula.</title>
        <authorList>
            <person name="Sierra-Patev S."/>
            <person name="Min B."/>
            <person name="Naranjo-Ortiz M."/>
            <person name="Looney B."/>
            <person name="Konkel Z."/>
            <person name="Slot J.C."/>
            <person name="Sakamoto Y."/>
            <person name="Steenwyk J.L."/>
            <person name="Rokas A."/>
            <person name="Carro J."/>
            <person name="Camarero S."/>
            <person name="Ferreira P."/>
            <person name="Molpeceres G."/>
            <person name="Ruiz-Duenas F.J."/>
            <person name="Serrano A."/>
            <person name="Henrissat B."/>
            <person name="Drula E."/>
            <person name="Hughes K.W."/>
            <person name="Mata J.L."/>
            <person name="Ishikawa N.K."/>
            <person name="Vargas-Isla R."/>
            <person name="Ushijima S."/>
            <person name="Smith C.A."/>
            <person name="Donoghue J."/>
            <person name="Ahrendt S."/>
            <person name="Andreopoulos W."/>
            <person name="He G."/>
            <person name="LaButti K."/>
            <person name="Lipzen A."/>
            <person name="Ng V."/>
            <person name="Riley R."/>
            <person name="Sandor L."/>
            <person name="Barry K."/>
            <person name="Martinez A.T."/>
            <person name="Xiao Y."/>
            <person name="Gibbons J.G."/>
            <person name="Terashima K."/>
            <person name="Grigoriev I.V."/>
            <person name="Hibbett D."/>
        </authorList>
    </citation>
    <scope>NUCLEOTIDE SEQUENCE</scope>
    <source>
        <strain evidence="1">Sp2 HRB7682 ss15</strain>
    </source>
</reference>
<gene>
    <name evidence="1" type="ORF">C8J55DRAFT_510946</name>
</gene>
<name>A0A9W9AHG0_9AGAR</name>
<dbReference type="Proteomes" id="UP001150238">
    <property type="component" value="Unassembled WGS sequence"/>
</dbReference>
<evidence type="ECO:0000313" key="2">
    <source>
        <dbReference type="Proteomes" id="UP001150238"/>
    </source>
</evidence>
<dbReference type="EMBL" id="JANVFS010000013">
    <property type="protein sequence ID" value="KAJ4482905.1"/>
    <property type="molecule type" value="Genomic_DNA"/>
</dbReference>
<organism evidence="1 2">
    <name type="scientific">Lentinula lateritia</name>
    <dbReference type="NCBI Taxonomy" id="40482"/>
    <lineage>
        <taxon>Eukaryota</taxon>
        <taxon>Fungi</taxon>
        <taxon>Dikarya</taxon>
        <taxon>Basidiomycota</taxon>
        <taxon>Agaricomycotina</taxon>
        <taxon>Agaricomycetes</taxon>
        <taxon>Agaricomycetidae</taxon>
        <taxon>Agaricales</taxon>
        <taxon>Marasmiineae</taxon>
        <taxon>Omphalotaceae</taxon>
        <taxon>Lentinula</taxon>
    </lineage>
</organism>